<dbReference type="SUPFAM" id="SSF47473">
    <property type="entry name" value="EF-hand"/>
    <property type="match status" value="1"/>
</dbReference>
<dbReference type="EMBL" id="SSTE01001889">
    <property type="protein sequence ID" value="KAA0064376.1"/>
    <property type="molecule type" value="Genomic_DNA"/>
</dbReference>
<evidence type="ECO:0000313" key="5">
    <source>
        <dbReference type="Proteomes" id="UP000321393"/>
    </source>
</evidence>
<accession>A0A5A7VDB9</accession>
<dbReference type="PROSITE" id="PS50222">
    <property type="entry name" value="EF_HAND_2"/>
    <property type="match status" value="1"/>
</dbReference>
<name>A0A5A7VDB9_CUCMM</name>
<reference evidence="5 6" key="1">
    <citation type="submission" date="2019-08" db="EMBL/GenBank/DDBJ databases">
        <title>Draft genome sequences of two oriental melons (Cucumis melo L. var makuwa).</title>
        <authorList>
            <person name="Kwon S.-Y."/>
        </authorList>
    </citation>
    <scope>NUCLEOTIDE SEQUENCE [LARGE SCALE GENOMIC DNA]</scope>
    <source>
        <strain evidence="6">cv. Chang Bougi</strain>
        <strain evidence="5">cv. SW 3</strain>
        <tissue evidence="3">Leaf</tissue>
    </source>
</reference>
<evidence type="ECO:0000256" key="1">
    <source>
        <dbReference type="ARBA" id="ARBA00022837"/>
    </source>
</evidence>
<dbReference type="Gene3D" id="1.10.238.10">
    <property type="entry name" value="EF-hand"/>
    <property type="match status" value="1"/>
</dbReference>
<dbReference type="PROSITE" id="PS00018">
    <property type="entry name" value="EF_HAND_1"/>
    <property type="match status" value="2"/>
</dbReference>
<proteinExistence type="predicted"/>
<sequence length="90" mass="10706">MSRRSKTYHPRARLSREQLLLIFRNHDSDKDGRLSTTELTEAFRYIGAFLPPYRARHALFHADSDRDGFISEKDFELLVNYAEQRQYTVI</sequence>
<dbReference type="OrthoDB" id="26525at2759"/>
<dbReference type="InterPro" id="IPR018247">
    <property type="entry name" value="EF_Hand_1_Ca_BS"/>
</dbReference>
<dbReference type="Proteomes" id="UP000321947">
    <property type="component" value="Unassembled WGS sequence"/>
</dbReference>
<evidence type="ECO:0000313" key="6">
    <source>
        <dbReference type="Proteomes" id="UP000321947"/>
    </source>
</evidence>
<dbReference type="InterPro" id="IPR002048">
    <property type="entry name" value="EF_hand_dom"/>
</dbReference>
<keyword evidence="1" id="KW-0106">Calcium</keyword>
<feature type="domain" description="EF-hand" evidence="2">
    <location>
        <begin position="14"/>
        <end position="49"/>
    </location>
</feature>
<gene>
    <name evidence="4" type="ORF">E5676_scaffold134G003480</name>
    <name evidence="3" type="ORF">E6C27_scaffold255G00770</name>
</gene>
<organism evidence="3 5">
    <name type="scientific">Cucumis melo var. makuwa</name>
    <name type="common">Oriental melon</name>
    <dbReference type="NCBI Taxonomy" id="1194695"/>
    <lineage>
        <taxon>Eukaryota</taxon>
        <taxon>Viridiplantae</taxon>
        <taxon>Streptophyta</taxon>
        <taxon>Embryophyta</taxon>
        <taxon>Tracheophyta</taxon>
        <taxon>Spermatophyta</taxon>
        <taxon>Magnoliopsida</taxon>
        <taxon>eudicotyledons</taxon>
        <taxon>Gunneridae</taxon>
        <taxon>Pentapetalae</taxon>
        <taxon>rosids</taxon>
        <taxon>fabids</taxon>
        <taxon>Cucurbitales</taxon>
        <taxon>Cucurbitaceae</taxon>
        <taxon>Benincaseae</taxon>
        <taxon>Cucumis</taxon>
    </lineage>
</organism>
<comment type="caution">
    <text evidence="3">The sequence shown here is derived from an EMBL/GenBank/DDBJ whole genome shotgun (WGS) entry which is preliminary data.</text>
</comment>
<protein>
    <submittedName>
        <fullName evidence="3 4">Calcium-binding protein CML27</fullName>
    </submittedName>
</protein>
<dbReference type="STRING" id="1194695.A0A5A7VDB9"/>
<dbReference type="EMBL" id="SSTD01006426">
    <property type="protein sequence ID" value="TYK20211.1"/>
    <property type="molecule type" value="Genomic_DNA"/>
</dbReference>
<dbReference type="GO" id="GO:0005509">
    <property type="term" value="F:calcium ion binding"/>
    <property type="evidence" value="ECO:0007669"/>
    <property type="project" value="InterPro"/>
</dbReference>
<dbReference type="AlphaFoldDB" id="A0A5A7VDB9"/>
<dbReference type="Proteomes" id="UP000321393">
    <property type="component" value="Unassembled WGS sequence"/>
</dbReference>
<evidence type="ECO:0000259" key="2">
    <source>
        <dbReference type="PROSITE" id="PS50222"/>
    </source>
</evidence>
<dbReference type="Pfam" id="PF13499">
    <property type="entry name" value="EF-hand_7"/>
    <property type="match status" value="1"/>
</dbReference>
<evidence type="ECO:0000313" key="3">
    <source>
        <dbReference type="EMBL" id="KAA0064376.1"/>
    </source>
</evidence>
<evidence type="ECO:0000313" key="4">
    <source>
        <dbReference type="EMBL" id="TYK20211.1"/>
    </source>
</evidence>
<dbReference type="InterPro" id="IPR011992">
    <property type="entry name" value="EF-hand-dom_pair"/>
</dbReference>